<sequence length="565" mass="59388">MDTRMLDVVIGLVLVFALTSLLVTAWQEALASLKNSRGENLQKAVTSLLGDDAAFAGRLMSHPLLLSLAMERPGKTQRSPSYISPDVFVNALLAQLTSDYTGGLRPATPADLVAHLQQKLPPGQQKFGASLAALLPGAEQDWSAYETRLAAWFNAVGERSIGWFKRGTQAQMFAAGLVVAAAVNINPILITQALWSDAALRKSVAAQAELAVQAYQKETGLGEAKPAPTDKAAPVLQLASSRQATLDLIEALLKPANAQGLPAATEADDLLRSSYKMKELLNPERPASLAELQHQVDKLGAQLKGSGLDQHAATAALVKTLQGRIQALSPADAAASAVLASACSPKLSAEDHHLCAQDELKKKLEGLGLPLGWAQAGLPTVWATHCNGGLPAGTFKAPDCTPGEKMAEAAWWGNLLLALAGWLGTAMAVTLGAPFWFDLLGRLVKIRGAGGKPDEAGSTGAAAPSTLSKSEAPPAVGAGGPTQEASDDALNDDERKLTPIQIGTLQKRLRMAASDISLRLDIKTRDAIKAWQTQAFGQGDGLLNAQQIQQLLSADFDPQDDGYLG</sequence>
<evidence type="ECO:0008006" key="5">
    <source>
        <dbReference type="Google" id="ProtNLM"/>
    </source>
</evidence>
<evidence type="ECO:0000256" key="2">
    <source>
        <dbReference type="SAM" id="Phobius"/>
    </source>
</evidence>
<evidence type="ECO:0000256" key="1">
    <source>
        <dbReference type="SAM" id="MobiDB-lite"/>
    </source>
</evidence>
<feature type="transmembrane region" description="Helical" evidence="2">
    <location>
        <begin position="411"/>
        <end position="437"/>
    </location>
</feature>
<gene>
    <name evidence="3" type="ORF">HNP55_000333</name>
</gene>
<keyword evidence="4" id="KW-1185">Reference proteome</keyword>
<keyword evidence="2" id="KW-1133">Transmembrane helix</keyword>
<keyword evidence="2" id="KW-0472">Membrane</keyword>
<dbReference type="Proteomes" id="UP000562027">
    <property type="component" value="Unassembled WGS sequence"/>
</dbReference>
<accession>A0A840L6J5</accession>
<dbReference type="AlphaFoldDB" id="A0A840L6J5"/>
<proteinExistence type="predicted"/>
<protein>
    <recommendedName>
        <fullName evidence="5">Peptidoglycan binding protein</fullName>
    </recommendedName>
</protein>
<organism evidence="3 4">
    <name type="scientific">Roseateles oligotrophus</name>
    <dbReference type="NCBI Taxonomy" id="1769250"/>
    <lineage>
        <taxon>Bacteria</taxon>
        <taxon>Pseudomonadati</taxon>
        <taxon>Pseudomonadota</taxon>
        <taxon>Betaproteobacteria</taxon>
        <taxon>Burkholderiales</taxon>
        <taxon>Sphaerotilaceae</taxon>
        <taxon>Roseateles</taxon>
    </lineage>
</organism>
<feature type="region of interest" description="Disordered" evidence="1">
    <location>
        <begin position="451"/>
        <end position="493"/>
    </location>
</feature>
<comment type="caution">
    <text evidence="3">The sequence shown here is derived from an EMBL/GenBank/DDBJ whole genome shotgun (WGS) entry which is preliminary data.</text>
</comment>
<evidence type="ECO:0000313" key="4">
    <source>
        <dbReference type="Proteomes" id="UP000562027"/>
    </source>
</evidence>
<name>A0A840L6J5_9BURK</name>
<dbReference type="RefSeq" id="WP_184295545.1">
    <property type="nucleotide sequence ID" value="NZ_JACHLP010000001.1"/>
</dbReference>
<evidence type="ECO:0000313" key="3">
    <source>
        <dbReference type="EMBL" id="MBB4841838.1"/>
    </source>
</evidence>
<reference evidence="3 4" key="1">
    <citation type="submission" date="2020-08" db="EMBL/GenBank/DDBJ databases">
        <title>Functional genomics of gut bacteria from endangered species of beetles.</title>
        <authorList>
            <person name="Carlos-Shanley C."/>
        </authorList>
    </citation>
    <scope>NUCLEOTIDE SEQUENCE [LARGE SCALE GENOMIC DNA]</scope>
    <source>
        <strain evidence="3 4">S00239</strain>
    </source>
</reference>
<keyword evidence="2" id="KW-0812">Transmembrane</keyword>
<dbReference type="EMBL" id="JACHLP010000001">
    <property type="protein sequence ID" value="MBB4841838.1"/>
    <property type="molecule type" value="Genomic_DNA"/>
</dbReference>